<feature type="domain" description="Protein kinase" evidence="14">
    <location>
        <begin position="1504"/>
        <end position="1758"/>
    </location>
</feature>
<dbReference type="InterPro" id="IPR003392">
    <property type="entry name" value="PTHD_SSD"/>
</dbReference>
<keyword evidence="4 11" id="KW-0067">ATP-binding</keyword>
<dbReference type="PANTHER" id="PTHR45951">
    <property type="entry name" value="PROTEIN DISPATCHED-RELATED"/>
    <property type="match status" value="1"/>
</dbReference>
<accession>A0AAD3CZC1</accession>
<dbReference type="GO" id="GO:0005524">
    <property type="term" value="F:ATP binding"/>
    <property type="evidence" value="ECO:0007669"/>
    <property type="project" value="UniProtKB-UniRule"/>
</dbReference>
<dbReference type="PROSITE" id="PS00108">
    <property type="entry name" value="PROTEIN_KINASE_ST"/>
    <property type="match status" value="1"/>
</dbReference>
<dbReference type="InterPro" id="IPR008271">
    <property type="entry name" value="Ser/Thr_kinase_AS"/>
</dbReference>
<comment type="similarity">
    <text evidence="9">Belongs to the dispatched family.</text>
</comment>
<feature type="transmembrane region" description="Helical" evidence="13">
    <location>
        <begin position="863"/>
        <end position="888"/>
    </location>
</feature>
<reference evidence="17 18" key="1">
    <citation type="journal article" date="2021" name="Sci. Rep.">
        <title>The genome of the diatom Chaetoceros tenuissimus carries an ancient integrated fragment of an extant virus.</title>
        <authorList>
            <person name="Hongo Y."/>
            <person name="Kimura K."/>
            <person name="Takaki Y."/>
            <person name="Yoshida Y."/>
            <person name="Baba S."/>
            <person name="Kobayashi G."/>
            <person name="Nagasaki K."/>
            <person name="Hano T."/>
            <person name="Tomaru Y."/>
        </authorList>
    </citation>
    <scope>NUCLEOTIDE SEQUENCE [LARGE SCALE GENOMIC DNA]</scope>
    <source>
        <strain evidence="17 18">NIES-3715</strain>
    </source>
</reference>
<feature type="transmembrane region" description="Helical" evidence="13">
    <location>
        <begin position="459"/>
        <end position="485"/>
    </location>
</feature>
<feature type="compositionally biased region" description="Low complexity" evidence="12">
    <location>
        <begin position="1465"/>
        <end position="1483"/>
    </location>
</feature>
<evidence type="ECO:0000259" key="15">
    <source>
        <dbReference type="PROSITE" id="PS50156"/>
    </source>
</evidence>
<evidence type="ECO:0000259" key="16">
    <source>
        <dbReference type="PROSITE" id="PS51635"/>
    </source>
</evidence>
<dbReference type="GO" id="GO:0022857">
    <property type="term" value="F:transmembrane transporter activity"/>
    <property type="evidence" value="ECO:0007669"/>
    <property type="project" value="TreeGrafter"/>
</dbReference>
<evidence type="ECO:0000256" key="9">
    <source>
        <dbReference type="ARBA" id="ARBA00038046"/>
    </source>
</evidence>
<dbReference type="GO" id="GO:0016787">
    <property type="term" value="F:hydrolase activity"/>
    <property type="evidence" value="ECO:0007669"/>
    <property type="project" value="UniProtKB-UniRule"/>
</dbReference>
<feature type="short sequence motif" description="GXGXXG" evidence="10">
    <location>
        <begin position="66"/>
        <end position="71"/>
    </location>
</feature>
<keyword evidence="7 13" id="KW-0472">Membrane</keyword>
<evidence type="ECO:0000313" key="17">
    <source>
        <dbReference type="EMBL" id="GFH54793.1"/>
    </source>
</evidence>
<feature type="binding site" evidence="11">
    <location>
        <position position="1533"/>
    </location>
    <ligand>
        <name>ATP</name>
        <dbReference type="ChEBI" id="CHEBI:30616"/>
    </ligand>
</feature>
<dbReference type="InterPro" id="IPR052081">
    <property type="entry name" value="Dispatched_Hh_regulator"/>
</dbReference>
<evidence type="ECO:0000256" key="5">
    <source>
        <dbReference type="ARBA" id="ARBA00022989"/>
    </source>
</evidence>
<evidence type="ECO:0000256" key="11">
    <source>
        <dbReference type="PROSITE-ProRule" id="PRU10141"/>
    </source>
</evidence>
<evidence type="ECO:0000256" key="10">
    <source>
        <dbReference type="PROSITE-ProRule" id="PRU01161"/>
    </source>
</evidence>
<feature type="compositionally biased region" description="Basic and acidic residues" evidence="12">
    <location>
        <begin position="1449"/>
        <end position="1461"/>
    </location>
</feature>
<dbReference type="EMBL" id="BLLK01000047">
    <property type="protein sequence ID" value="GFH54793.1"/>
    <property type="molecule type" value="Genomic_DNA"/>
</dbReference>
<keyword evidence="6 10" id="KW-0443">Lipid metabolism</keyword>
<comment type="caution">
    <text evidence="17">The sequence shown here is derived from an EMBL/GenBank/DDBJ whole genome shotgun (WGS) entry which is preliminary data.</text>
</comment>
<feature type="domain" description="PNPLA" evidence="16">
    <location>
        <begin position="62"/>
        <end position="269"/>
    </location>
</feature>
<dbReference type="InterPro" id="IPR000731">
    <property type="entry name" value="SSD"/>
</dbReference>
<dbReference type="PROSITE" id="PS51635">
    <property type="entry name" value="PNPLA"/>
    <property type="match status" value="1"/>
</dbReference>
<dbReference type="PROSITE" id="PS50011">
    <property type="entry name" value="PROTEIN_KINASE_DOM"/>
    <property type="match status" value="1"/>
</dbReference>
<dbReference type="Gene3D" id="1.10.510.10">
    <property type="entry name" value="Transferase(Phosphotransferase) domain 1"/>
    <property type="match status" value="1"/>
</dbReference>
<feature type="region of interest" description="Disordered" evidence="12">
    <location>
        <begin position="1807"/>
        <end position="1837"/>
    </location>
</feature>
<evidence type="ECO:0000256" key="12">
    <source>
        <dbReference type="SAM" id="MobiDB-lite"/>
    </source>
</evidence>
<proteinExistence type="inferred from homology"/>
<evidence type="ECO:0000256" key="13">
    <source>
        <dbReference type="SAM" id="Phobius"/>
    </source>
</evidence>
<dbReference type="CDD" id="cd05117">
    <property type="entry name" value="STKc_CAMK"/>
    <property type="match status" value="1"/>
</dbReference>
<dbReference type="Gene3D" id="3.40.1090.10">
    <property type="entry name" value="Cytosolic phospholipase A2 catalytic domain"/>
    <property type="match status" value="1"/>
</dbReference>
<evidence type="ECO:0000256" key="3">
    <source>
        <dbReference type="ARBA" id="ARBA00022741"/>
    </source>
</evidence>
<feature type="compositionally biased region" description="Low complexity" evidence="12">
    <location>
        <begin position="1807"/>
        <end position="1833"/>
    </location>
</feature>
<dbReference type="InterPro" id="IPR017441">
    <property type="entry name" value="Protein_kinase_ATP_BS"/>
</dbReference>
<feature type="active site" description="Nucleophile" evidence="10">
    <location>
        <position position="105"/>
    </location>
</feature>
<evidence type="ECO:0000313" key="18">
    <source>
        <dbReference type="Proteomes" id="UP001054902"/>
    </source>
</evidence>
<feature type="transmembrane region" description="Helical" evidence="13">
    <location>
        <begin position="1229"/>
        <end position="1246"/>
    </location>
</feature>
<dbReference type="Proteomes" id="UP001054902">
    <property type="component" value="Unassembled WGS sequence"/>
</dbReference>
<dbReference type="Pfam" id="PF01734">
    <property type="entry name" value="Patatin"/>
    <property type="match status" value="1"/>
</dbReference>
<dbReference type="SUPFAM" id="SSF56112">
    <property type="entry name" value="Protein kinase-like (PK-like)"/>
    <property type="match status" value="1"/>
</dbReference>
<dbReference type="GO" id="GO:0004672">
    <property type="term" value="F:protein kinase activity"/>
    <property type="evidence" value="ECO:0007669"/>
    <property type="project" value="InterPro"/>
</dbReference>
<dbReference type="SMART" id="SM00220">
    <property type="entry name" value="S_TKc"/>
    <property type="match status" value="1"/>
</dbReference>
<feature type="transmembrane region" description="Helical" evidence="13">
    <location>
        <begin position="1357"/>
        <end position="1377"/>
    </location>
</feature>
<feature type="transmembrane region" description="Helical" evidence="13">
    <location>
        <begin position="977"/>
        <end position="995"/>
    </location>
</feature>
<sequence length="1853" mass="207812">MVRKGPSTWYWIKQVFQYEEAHNEVLEMMEKYAENEIKNKSQAPSKYNPQTSDDNSEPINIICLDGGGAKGYATISMVEEIESLYQSMGAQNDFLSKFDLIAGTSVGGCAALTANRTSTTDDAIINGTYFLDMAREHAFANLNLFRLMFTGSATKATQQPAAFAEKVFGKKAMLRNEIGLKAFAVAVAISDSDLKKGEKPKPFLLRTYDIQTQENELIKGTSSLKLSEAIQGTSSAPVAFDRVRVEIDDETYTLCDGGLSCNCPVSLAIAEAKRLYPGREFGTILSIGLDPSQDRFAYRAIDLARVHSPSLHFQRILPPMDIIKTASAAESDIYKIANLENHVRKEIRNNPGLRLQLKTTMKNLLQSPSRRVINDSKDKRRIFQSTKSKSRSSMKSIFDEEFLRRQQIRKEVKEGTLERKNSRLQDNIVDDRDDDFSLSSHSKNQITKRVVRNMVAHPLVYIISTLLFTLVISLTCVFFSGFELVKENKKGWKSRETMIGSRAMQADLIRNNTNILFQEGSGVYWEEMTSSVVEGYFPIKDQLSRRFSLPMNKVASQLQLPSKSLEGECSEEHWYSSELLFKQNNMVALLEAKDASLLDPTAVRSICKAEVSNIAILESEGLCDNYCTSANPTCSFPLSLVRVIRSYIGDSNHLPCDDLAQVYQDVQDTFTQQLLDCANELKDNLGEIVENMTCPLEFSAMMVDKDFGVKGNSFLKYSASIYPISSVDTLDLFDKIEELSSGDENVGIIYESRFDNFEEHAIDKAVKADLFFAAGSAFMVIVAIAIFTGSLWLVCVGLLQIILAIPLAYAIYRFIFGLKFFSLLNLIGFFVSAALGADDLFVAVEKFKQVRTKLGNTAPTEDVAMIALPEAAFGMVLTTATTSVAFFATCVSPVAPIYTFSMFCGLMVIMNYVLNIFLVFPALCLLDQWTRNGSKNCFLQLGPLCKRKRNNYTQSSQSGHFPSILDRYYKLMHKFRWILLISNTILFGFATYYALQITAPKDTAVQMLPYSHPLEEHNRIENENLLSSEILKMTTGSNVEIIFGVSAKDTGNKNLPDSLSTLELDESFNPSSASAQLYLASFCDRLFALPFAYKSDGYKCSMNNFQEWLWDQSQLPQSDQDLEYKSICNGAIALPMDENHFEACMIAWSKSTGDSSILSWEDEIKIMTINLGTKARFDMPLEETRQEWEKFEEFQDYERKLISPPGINFFHSASLWWWNDTYATMRSTGLSSLYIAISFSALIVLFTSKSLFLSFVSALSICFILAISTATLVFLGWELGFLEWICFAILVGLSADFVIHLSHSYCHTHGKHPREERTKRAIMSMGTSILGATLTTFSVSVLMLFCQVLFFVKFAQLLIVTIAFSLYGGLVFFSVLVDCFGPEEPLQTFTKLKSTLWKDKKATRDSVSEIGSDLPRPQTPRNYVGEINRIQRRLSTLTVNTDFTSSGEPQHRNDAATRHQNQDTNTSSSFTVSSSSPKVSNSSKENRLGLEELEFRQASLAKLYSVGKMLGSGSFSTVRQVFGVKDQKMYAAKIIEAEKLSNEDRTDLQDEIFVLQHLKKHKNAITLFDFFQDSTRIYLITECAFGGELFDRIASKEVYTEIEARNTCKSLLSILAHLDLHNIVHRDLKPENILLVSKDDDADIKLIDFGFAKMMKDGQYLTTQCGTPTYVSPEILNGIPYGTKSDMWSFGVIMYTLLFGYPPFLAQDQRELFEMIKGGVVEYDDGISSEAKRLLMGMLNVDPKRRLSASEASQSPWIVCSDEALIGQEMDLEKFCTYNAKRKLRSAVLSVIATSKITSLGCQWRSCNSGNSDSSSNKTKNSGSGSRSSYQNSEEILLPSLPKQVSFSTADIV</sequence>
<feature type="transmembrane region" description="Helical" evidence="13">
    <location>
        <begin position="900"/>
        <end position="926"/>
    </location>
</feature>
<dbReference type="Gene3D" id="3.30.200.20">
    <property type="entry name" value="Phosphorylase Kinase, domain 1"/>
    <property type="match status" value="1"/>
</dbReference>
<protein>
    <recommendedName>
        <fullName evidence="19">Calmodulin</fullName>
    </recommendedName>
</protein>
<gene>
    <name evidence="17" type="ORF">CTEN210_11269</name>
</gene>
<dbReference type="PROSITE" id="PS50156">
    <property type="entry name" value="SSD"/>
    <property type="match status" value="2"/>
</dbReference>
<dbReference type="SUPFAM" id="SSF52151">
    <property type="entry name" value="FabD/lysophospholipase-like"/>
    <property type="match status" value="1"/>
</dbReference>
<evidence type="ECO:0000259" key="14">
    <source>
        <dbReference type="PROSITE" id="PS50011"/>
    </source>
</evidence>
<dbReference type="InterPro" id="IPR002641">
    <property type="entry name" value="PNPLA_dom"/>
</dbReference>
<evidence type="ECO:0000256" key="6">
    <source>
        <dbReference type="ARBA" id="ARBA00023098"/>
    </source>
</evidence>
<dbReference type="InterPro" id="IPR016035">
    <property type="entry name" value="Acyl_Trfase/lysoPLipase"/>
</dbReference>
<feature type="region of interest" description="Disordered" evidence="12">
    <location>
        <begin position="1441"/>
        <end position="1485"/>
    </location>
</feature>
<feature type="domain" description="SSD" evidence="15">
    <location>
        <begin position="1250"/>
        <end position="1379"/>
    </location>
</feature>
<dbReference type="InterPro" id="IPR000719">
    <property type="entry name" value="Prot_kinase_dom"/>
</dbReference>
<feature type="transmembrane region" description="Helical" evidence="13">
    <location>
        <begin position="823"/>
        <end position="842"/>
    </location>
</feature>
<evidence type="ECO:0000256" key="2">
    <source>
        <dbReference type="ARBA" id="ARBA00022692"/>
    </source>
</evidence>
<evidence type="ECO:0000256" key="4">
    <source>
        <dbReference type="ARBA" id="ARBA00022840"/>
    </source>
</evidence>
<dbReference type="InterPro" id="IPR011009">
    <property type="entry name" value="Kinase-like_dom_sf"/>
</dbReference>
<feature type="transmembrane region" description="Helical" evidence="13">
    <location>
        <begin position="1322"/>
        <end position="1351"/>
    </location>
</feature>
<feature type="transmembrane region" description="Helical" evidence="13">
    <location>
        <begin position="1281"/>
        <end position="1301"/>
    </location>
</feature>
<keyword evidence="8" id="KW-0325">Glycoprotein</keyword>
<dbReference type="SUPFAM" id="SSF82866">
    <property type="entry name" value="Multidrug efflux transporter AcrB transmembrane domain"/>
    <property type="match status" value="2"/>
</dbReference>
<feature type="domain" description="SSD" evidence="15">
    <location>
        <begin position="815"/>
        <end position="925"/>
    </location>
</feature>
<dbReference type="Gene3D" id="1.20.1640.10">
    <property type="entry name" value="Multidrug efflux transporter AcrB transmembrane domain"/>
    <property type="match status" value="2"/>
</dbReference>
<dbReference type="PROSITE" id="PS00107">
    <property type="entry name" value="PROTEIN_KINASE_ATP"/>
    <property type="match status" value="1"/>
</dbReference>
<keyword evidence="5 13" id="KW-1133">Transmembrane helix</keyword>
<feature type="short sequence motif" description="DGA/G" evidence="10">
    <location>
        <begin position="256"/>
        <end position="258"/>
    </location>
</feature>
<dbReference type="GO" id="GO:0016042">
    <property type="term" value="P:lipid catabolic process"/>
    <property type="evidence" value="ECO:0007669"/>
    <property type="project" value="UniProtKB-UniRule"/>
</dbReference>
<dbReference type="GO" id="GO:0007224">
    <property type="term" value="P:smoothened signaling pathway"/>
    <property type="evidence" value="ECO:0007669"/>
    <property type="project" value="TreeGrafter"/>
</dbReference>
<feature type="transmembrane region" description="Helical" evidence="13">
    <location>
        <begin position="770"/>
        <end position="803"/>
    </location>
</feature>
<evidence type="ECO:0000256" key="1">
    <source>
        <dbReference type="ARBA" id="ARBA00004141"/>
    </source>
</evidence>
<keyword evidence="18" id="KW-1185">Reference proteome</keyword>
<dbReference type="Pfam" id="PF00069">
    <property type="entry name" value="Pkinase"/>
    <property type="match status" value="1"/>
</dbReference>
<keyword evidence="10" id="KW-0442">Lipid degradation</keyword>
<keyword evidence="10" id="KW-0378">Hydrolase</keyword>
<evidence type="ECO:0000256" key="8">
    <source>
        <dbReference type="ARBA" id="ARBA00023180"/>
    </source>
</evidence>
<comment type="subcellular location">
    <subcellularLocation>
        <location evidence="1">Membrane</location>
        <topology evidence="1">Multi-pass membrane protein</topology>
    </subcellularLocation>
</comment>
<feature type="short sequence motif" description="GXSXG" evidence="10">
    <location>
        <begin position="103"/>
        <end position="107"/>
    </location>
</feature>
<feature type="transmembrane region" description="Helical" evidence="13">
    <location>
        <begin position="1253"/>
        <end position="1275"/>
    </location>
</feature>
<dbReference type="GO" id="GO:0016020">
    <property type="term" value="C:membrane"/>
    <property type="evidence" value="ECO:0007669"/>
    <property type="project" value="UniProtKB-SubCell"/>
</dbReference>
<feature type="active site" description="Proton acceptor" evidence="10">
    <location>
        <position position="256"/>
    </location>
</feature>
<keyword evidence="2 13" id="KW-0812">Transmembrane</keyword>
<dbReference type="Pfam" id="PF02460">
    <property type="entry name" value="Patched"/>
    <property type="match status" value="1"/>
</dbReference>
<evidence type="ECO:0008006" key="19">
    <source>
        <dbReference type="Google" id="ProtNLM"/>
    </source>
</evidence>
<keyword evidence="3 11" id="KW-0547">Nucleotide-binding</keyword>
<evidence type="ECO:0000256" key="7">
    <source>
        <dbReference type="ARBA" id="ARBA00023136"/>
    </source>
</evidence>
<name>A0AAD3CZC1_9STRA</name>
<dbReference type="PANTHER" id="PTHR45951:SF3">
    <property type="entry name" value="PROTEIN DISPATCHED"/>
    <property type="match status" value="1"/>
</dbReference>
<organism evidence="17 18">
    <name type="scientific">Chaetoceros tenuissimus</name>
    <dbReference type="NCBI Taxonomy" id="426638"/>
    <lineage>
        <taxon>Eukaryota</taxon>
        <taxon>Sar</taxon>
        <taxon>Stramenopiles</taxon>
        <taxon>Ochrophyta</taxon>
        <taxon>Bacillariophyta</taxon>
        <taxon>Coscinodiscophyceae</taxon>
        <taxon>Chaetocerotophycidae</taxon>
        <taxon>Chaetocerotales</taxon>
        <taxon>Chaetocerotaceae</taxon>
        <taxon>Chaetoceros</taxon>
    </lineage>
</organism>
<dbReference type="FunFam" id="1.10.510.10:FF:000571">
    <property type="entry name" value="Maternal embryonic leucine zipper kinase"/>
    <property type="match status" value="1"/>
</dbReference>